<dbReference type="PANTHER" id="PTHR28457">
    <property type="entry name" value="COILED-COIL DOMAIN-CONTAINING PROTEIN 189"/>
    <property type="match status" value="1"/>
</dbReference>
<sequence>MRASIDPALPHAGRCCSALACCACCESKCLSSSSSTPFTFVLLLVAQTAEAEAGVGTWTWRSCRWLRGPFSAFLYVSDCEFQDGEDRFNGHVYVVQSTNLFVCLFDCCWLAALVPGLPDPRRILMISIVARVRPRDRVLEEQDWQLLEMAKALTWKDLSEVQVLQILQTQTTSEARRTLQQALQLEDKEDELKAEIMLDLHFSTFLFAQEQGFSIEKISTLVSIVKEIHQQSTENRFTVAKSWEYSKNLLLMHTVQRPPFSTALFSLGDLQMITQYLLHTYFKHYKLYVYAFTPTYILDVETINVDLYDLPLTLPILRTAETEQEREAHMAKLQKELEDIEKKLKESEEIAHEAAIAASIEAAYRATIPLEVTQAASEAVSKHLEQMRNDIEEKLQLTESMIMGKIKGLPSVSRETSPDKSRKEASPGKVKEGKEKDNQGKKEGKKRKEKK</sequence>
<accession>A0A2R6WPY3</accession>
<feature type="coiled-coil region" evidence="1">
    <location>
        <begin position="323"/>
        <end position="357"/>
    </location>
</feature>
<evidence type="ECO:0000256" key="1">
    <source>
        <dbReference type="SAM" id="Coils"/>
    </source>
</evidence>
<name>A0A2R6WPY3_MARPO</name>
<feature type="region of interest" description="Disordered" evidence="2">
    <location>
        <begin position="406"/>
        <end position="451"/>
    </location>
</feature>
<dbReference type="PANTHER" id="PTHR28457:SF1">
    <property type="entry name" value="CILIA- AND FLAGELLA-ASSOCIATED PROTEIN 119"/>
    <property type="match status" value="1"/>
</dbReference>
<dbReference type="AlphaFoldDB" id="A0A2R6WPY3"/>
<feature type="compositionally biased region" description="Basic and acidic residues" evidence="2">
    <location>
        <begin position="416"/>
        <end position="442"/>
    </location>
</feature>
<dbReference type="InterPro" id="IPR032727">
    <property type="entry name" value="CLAMP"/>
</dbReference>
<dbReference type="EMBL" id="KZ772739">
    <property type="protein sequence ID" value="PTQ35922.1"/>
    <property type="molecule type" value="Genomic_DNA"/>
</dbReference>
<dbReference type="Proteomes" id="UP000244005">
    <property type="component" value="Unassembled WGS sequence"/>
</dbReference>
<keyword evidence="1" id="KW-0175">Coiled coil</keyword>
<protein>
    <submittedName>
        <fullName evidence="3">Uncharacterized protein</fullName>
    </submittedName>
</protein>
<dbReference type="OrthoDB" id="425082at2759"/>
<dbReference type="Pfam" id="PF14769">
    <property type="entry name" value="CLAMP"/>
    <property type="match status" value="1"/>
</dbReference>
<dbReference type="Gramene" id="Mp7g19610.1">
    <property type="protein sequence ID" value="Mp7g19610.1.cds"/>
    <property type="gene ID" value="Mp7g19610"/>
</dbReference>
<evidence type="ECO:0000313" key="4">
    <source>
        <dbReference type="Proteomes" id="UP000244005"/>
    </source>
</evidence>
<organism evidence="3 4">
    <name type="scientific">Marchantia polymorpha</name>
    <name type="common">Common liverwort</name>
    <name type="synonym">Marchantia aquatica</name>
    <dbReference type="NCBI Taxonomy" id="3197"/>
    <lineage>
        <taxon>Eukaryota</taxon>
        <taxon>Viridiplantae</taxon>
        <taxon>Streptophyta</taxon>
        <taxon>Embryophyta</taxon>
        <taxon>Marchantiophyta</taxon>
        <taxon>Marchantiopsida</taxon>
        <taxon>Marchantiidae</taxon>
        <taxon>Marchantiales</taxon>
        <taxon>Marchantiaceae</taxon>
        <taxon>Marchantia</taxon>
    </lineage>
</organism>
<gene>
    <name evidence="3" type="ORF">MARPO_0067s0016</name>
</gene>
<evidence type="ECO:0000313" key="3">
    <source>
        <dbReference type="EMBL" id="PTQ35922.1"/>
    </source>
</evidence>
<reference evidence="4" key="1">
    <citation type="journal article" date="2017" name="Cell">
        <title>Insights into land plant evolution garnered from the Marchantia polymorpha genome.</title>
        <authorList>
            <person name="Bowman J.L."/>
            <person name="Kohchi T."/>
            <person name="Yamato K.T."/>
            <person name="Jenkins J."/>
            <person name="Shu S."/>
            <person name="Ishizaki K."/>
            <person name="Yamaoka S."/>
            <person name="Nishihama R."/>
            <person name="Nakamura Y."/>
            <person name="Berger F."/>
            <person name="Adam C."/>
            <person name="Aki S.S."/>
            <person name="Althoff F."/>
            <person name="Araki T."/>
            <person name="Arteaga-Vazquez M.A."/>
            <person name="Balasubrmanian S."/>
            <person name="Barry K."/>
            <person name="Bauer D."/>
            <person name="Boehm C.R."/>
            <person name="Briginshaw L."/>
            <person name="Caballero-Perez J."/>
            <person name="Catarino B."/>
            <person name="Chen F."/>
            <person name="Chiyoda S."/>
            <person name="Chovatia M."/>
            <person name="Davies K.M."/>
            <person name="Delmans M."/>
            <person name="Demura T."/>
            <person name="Dierschke T."/>
            <person name="Dolan L."/>
            <person name="Dorantes-Acosta A.E."/>
            <person name="Eklund D.M."/>
            <person name="Florent S.N."/>
            <person name="Flores-Sandoval E."/>
            <person name="Fujiyama A."/>
            <person name="Fukuzawa H."/>
            <person name="Galik B."/>
            <person name="Grimanelli D."/>
            <person name="Grimwood J."/>
            <person name="Grossniklaus U."/>
            <person name="Hamada T."/>
            <person name="Haseloff J."/>
            <person name="Hetherington A.J."/>
            <person name="Higo A."/>
            <person name="Hirakawa Y."/>
            <person name="Hundley H.N."/>
            <person name="Ikeda Y."/>
            <person name="Inoue K."/>
            <person name="Inoue S.I."/>
            <person name="Ishida S."/>
            <person name="Jia Q."/>
            <person name="Kakita M."/>
            <person name="Kanazawa T."/>
            <person name="Kawai Y."/>
            <person name="Kawashima T."/>
            <person name="Kennedy M."/>
            <person name="Kinose K."/>
            <person name="Kinoshita T."/>
            <person name="Kohara Y."/>
            <person name="Koide E."/>
            <person name="Komatsu K."/>
            <person name="Kopischke S."/>
            <person name="Kubo M."/>
            <person name="Kyozuka J."/>
            <person name="Lagercrantz U."/>
            <person name="Lin S.S."/>
            <person name="Lindquist E."/>
            <person name="Lipzen A.M."/>
            <person name="Lu C.W."/>
            <person name="De Luna E."/>
            <person name="Martienssen R.A."/>
            <person name="Minamino N."/>
            <person name="Mizutani M."/>
            <person name="Mizutani M."/>
            <person name="Mochizuki N."/>
            <person name="Monte I."/>
            <person name="Mosher R."/>
            <person name="Nagasaki H."/>
            <person name="Nakagami H."/>
            <person name="Naramoto S."/>
            <person name="Nishitani K."/>
            <person name="Ohtani M."/>
            <person name="Okamoto T."/>
            <person name="Okumura M."/>
            <person name="Phillips J."/>
            <person name="Pollak B."/>
            <person name="Reinders A."/>
            <person name="Rovekamp M."/>
            <person name="Sano R."/>
            <person name="Sawa S."/>
            <person name="Schmid M.W."/>
            <person name="Shirakawa M."/>
            <person name="Solano R."/>
            <person name="Spunde A."/>
            <person name="Suetsugu N."/>
            <person name="Sugano S."/>
            <person name="Sugiyama A."/>
            <person name="Sun R."/>
            <person name="Suzuki Y."/>
            <person name="Takenaka M."/>
            <person name="Takezawa D."/>
            <person name="Tomogane H."/>
            <person name="Tsuzuki M."/>
            <person name="Ueda T."/>
            <person name="Umeda M."/>
            <person name="Ward J.M."/>
            <person name="Watanabe Y."/>
            <person name="Yazaki K."/>
            <person name="Yokoyama R."/>
            <person name="Yoshitake Y."/>
            <person name="Yotsui I."/>
            <person name="Zachgo S."/>
            <person name="Schmutz J."/>
        </authorList>
    </citation>
    <scope>NUCLEOTIDE SEQUENCE [LARGE SCALE GENOMIC DNA]</scope>
    <source>
        <strain evidence="4">Tak-1</strain>
    </source>
</reference>
<evidence type="ECO:0000256" key="2">
    <source>
        <dbReference type="SAM" id="MobiDB-lite"/>
    </source>
</evidence>
<proteinExistence type="predicted"/>
<keyword evidence="4" id="KW-1185">Reference proteome</keyword>